<dbReference type="Gene3D" id="3.20.20.70">
    <property type="entry name" value="Aldolase class I"/>
    <property type="match status" value="1"/>
</dbReference>
<dbReference type="PIRSF" id="PIRSF001365">
    <property type="entry name" value="DHDPS"/>
    <property type="match status" value="1"/>
</dbReference>
<dbReference type="InterPro" id="IPR020624">
    <property type="entry name" value="Schiff_base-form_aldolases_CS"/>
</dbReference>
<dbReference type="EMBL" id="UINC01038240">
    <property type="protein sequence ID" value="SVB34959.1"/>
    <property type="molecule type" value="Genomic_DNA"/>
</dbReference>
<reference evidence="6" key="1">
    <citation type="submission" date="2018-05" db="EMBL/GenBank/DDBJ databases">
        <authorList>
            <person name="Lanie J.A."/>
            <person name="Ng W.-L."/>
            <person name="Kazmierczak K.M."/>
            <person name="Andrzejewski T.M."/>
            <person name="Davidsen T.M."/>
            <person name="Wayne K.J."/>
            <person name="Tettelin H."/>
            <person name="Glass J.I."/>
            <person name="Rusch D."/>
            <person name="Podicherti R."/>
            <person name="Tsui H.-C.T."/>
            <person name="Winkler M.E."/>
        </authorList>
    </citation>
    <scope>NUCLEOTIDE SEQUENCE</scope>
</reference>
<sequence>MNHKKLKGLIAAVHTPVNEDYSLNLDCVQTQANHLVKCGVAGVYVSGTTGEGQSFIPEERTKLFQAWGNTAKANHLTFIAHIGHREQAEASNLALAAKDAGAHGLSAMSPPNSNMNEAWALIEWLKPILAEVSNLPFYYYDSPTISGAEIDMAEFLEIADHELTSLVGLKFNNPDLAMLKKCLTIQDGKFDILFGVDEMLISGLDQGCRGAVGSTYNFAAPIYHKLIKAYESGDRNQAEKWQDFSIQFIDIIAKYDFLPTAKILMKRFGVDCGPARPPHRQLSQDELESLYNELDQINFFETINGQ</sequence>
<evidence type="ECO:0000256" key="1">
    <source>
        <dbReference type="ARBA" id="ARBA00004496"/>
    </source>
</evidence>
<keyword evidence="2" id="KW-0963">Cytoplasm</keyword>
<dbReference type="InterPro" id="IPR002220">
    <property type="entry name" value="DapA-like"/>
</dbReference>
<dbReference type="SUPFAM" id="SSF51569">
    <property type="entry name" value="Aldolase"/>
    <property type="match status" value="1"/>
</dbReference>
<evidence type="ECO:0008006" key="7">
    <source>
        <dbReference type="Google" id="ProtNLM"/>
    </source>
</evidence>
<dbReference type="GO" id="GO:0005737">
    <property type="term" value="C:cytoplasm"/>
    <property type="evidence" value="ECO:0007669"/>
    <property type="project" value="UniProtKB-SubCell"/>
</dbReference>
<dbReference type="AlphaFoldDB" id="A0A382D9Y7"/>
<dbReference type="PANTHER" id="PTHR12128">
    <property type="entry name" value="DIHYDRODIPICOLINATE SYNTHASE"/>
    <property type="match status" value="1"/>
</dbReference>
<keyword evidence="5" id="KW-0119">Carbohydrate metabolism</keyword>
<name>A0A382D9Y7_9ZZZZ</name>
<keyword evidence="3" id="KW-0456">Lyase</keyword>
<gene>
    <name evidence="6" type="ORF">METZ01_LOCUS187813</name>
</gene>
<evidence type="ECO:0000256" key="3">
    <source>
        <dbReference type="ARBA" id="ARBA00023239"/>
    </source>
</evidence>
<dbReference type="PROSITE" id="PS00665">
    <property type="entry name" value="DHDPS_1"/>
    <property type="match status" value="1"/>
</dbReference>
<evidence type="ECO:0000256" key="4">
    <source>
        <dbReference type="ARBA" id="ARBA00023270"/>
    </source>
</evidence>
<evidence type="ECO:0000256" key="2">
    <source>
        <dbReference type="ARBA" id="ARBA00022490"/>
    </source>
</evidence>
<keyword evidence="4" id="KW-0704">Schiff base</keyword>
<dbReference type="Pfam" id="PF00701">
    <property type="entry name" value="DHDPS"/>
    <property type="match status" value="1"/>
</dbReference>
<protein>
    <recommendedName>
        <fullName evidence="7">N-acetylneuraminate lyase</fullName>
    </recommendedName>
</protein>
<comment type="subcellular location">
    <subcellularLocation>
        <location evidence="1">Cytoplasm</location>
    </subcellularLocation>
</comment>
<dbReference type="PRINTS" id="PR00146">
    <property type="entry name" value="DHPICSNTHASE"/>
</dbReference>
<dbReference type="GO" id="GO:0016829">
    <property type="term" value="F:lyase activity"/>
    <property type="evidence" value="ECO:0007669"/>
    <property type="project" value="UniProtKB-KW"/>
</dbReference>
<accession>A0A382D9Y7</accession>
<evidence type="ECO:0000313" key="6">
    <source>
        <dbReference type="EMBL" id="SVB34959.1"/>
    </source>
</evidence>
<dbReference type="InterPro" id="IPR013785">
    <property type="entry name" value="Aldolase_TIM"/>
</dbReference>
<evidence type="ECO:0000256" key="5">
    <source>
        <dbReference type="ARBA" id="ARBA00023277"/>
    </source>
</evidence>
<dbReference type="PANTHER" id="PTHR12128:SF21">
    <property type="entry name" value="N-ACETYLNEURAMINATE LYASE"/>
    <property type="match status" value="1"/>
</dbReference>
<organism evidence="6">
    <name type="scientific">marine metagenome</name>
    <dbReference type="NCBI Taxonomy" id="408172"/>
    <lineage>
        <taxon>unclassified sequences</taxon>
        <taxon>metagenomes</taxon>
        <taxon>ecological metagenomes</taxon>
    </lineage>
</organism>
<dbReference type="SMART" id="SM01130">
    <property type="entry name" value="DHDPS"/>
    <property type="match status" value="1"/>
</dbReference>
<proteinExistence type="predicted"/>